<name>A0A1L9W061_ASPGL</name>
<reference evidence="2" key="1">
    <citation type="journal article" date="2017" name="Genome Biol.">
        <title>Comparative genomics reveals high biological diversity and specific adaptations in the industrially and medically important fungal genus Aspergillus.</title>
        <authorList>
            <person name="de Vries R.P."/>
            <person name="Riley R."/>
            <person name="Wiebenga A."/>
            <person name="Aguilar-Osorio G."/>
            <person name="Amillis S."/>
            <person name="Uchima C.A."/>
            <person name="Anderluh G."/>
            <person name="Asadollahi M."/>
            <person name="Askin M."/>
            <person name="Barry K."/>
            <person name="Battaglia E."/>
            <person name="Bayram O."/>
            <person name="Benocci T."/>
            <person name="Braus-Stromeyer S.A."/>
            <person name="Caldana C."/>
            <person name="Canovas D."/>
            <person name="Cerqueira G.C."/>
            <person name="Chen F."/>
            <person name="Chen W."/>
            <person name="Choi C."/>
            <person name="Clum A."/>
            <person name="Dos Santos R.A."/>
            <person name="Damasio A.R."/>
            <person name="Diallinas G."/>
            <person name="Emri T."/>
            <person name="Fekete E."/>
            <person name="Flipphi M."/>
            <person name="Freyberg S."/>
            <person name="Gallo A."/>
            <person name="Gournas C."/>
            <person name="Habgood R."/>
            <person name="Hainaut M."/>
            <person name="Harispe M.L."/>
            <person name="Henrissat B."/>
            <person name="Hilden K.S."/>
            <person name="Hope R."/>
            <person name="Hossain A."/>
            <person name="Karabika E."/>
            <person name="Karaffa L."/>
            <person name="Karanyi Z."/>
            <person name="Krasevec N."/>
            <person name="Kuo A."/>
            <person name="Kusch H."/>
            <person name="LaButti K."/>
            <person name="Lagendijk E.L."/>
            <person name="Lapidus A."/>
            <person name="Levasseur A."/>
            <person name="Lindquist E."/>
            <person name="Lipzen A."/>
            <person name="Logrieco A.F."/>
            <person name="MacCabe A."/>
            <person name="Maekelae M.R."/>
            <person name="Malavazi I."/>
            <person name="Melin P."/>
            <person name="Meyer V."/>
            <person name="Mielnichuk N."/>
            <person name="Miskei M."/>
            <person name="Molnar A.P."/>
            <person name="Mule G."/>
            <person name="Ngan C.Y."/>
            <person name="Orejas M."/>
            <person name="Orosz E."/>
            <person name="Ouedraogo J.P."/>
            <person name="Overkamp K.M."/>
            <person name="Park H.-S."/>
            <person name="Perrone G."/>
            <person name="Piumi F."/>
            <person name="Punt P.J."/>
            <person name="Ram A.F."/>
            <person name="Ramon A."/>
            <person name="Rauscher S."/>
            <person name="Record E."/>
            <person name="Riano-Pachon D.M."/>
            <person name="Robert V."/>
            <person name="Roehrig J."/>
            <person name="Ruller R."/>
            <person name="Salamov A."/>
            <person name="Salih N.S."/>
            <person name="Samson R.A."/>
            <person name="Sandor E."/>
            <person name="Sanguinetti M."/>
            <person name="Schuetze T."/>
            <person name="Sepcic K."/>
            <person name="Shelest E."/>
            <person name="Sherlock G."/>
            <person name="Sophianopoulou V."/>
            <person name="Squina F.M."/>
            <person name="Sun H."/>
            <person name="Susca A."/>
            <person name="Todd R.B."/>
            <person name="Tsang A."/>
            <person name="Unkles S.E."/>
            <person name="van de Wiele N."/>
            <person name="van Rossen-Uffink D."/>
            <person name="Oliveira J.V."/>
            <person name="Vesth T.C."/>
            <person name="Visser J."/>
            <person name="Yu J.-H."/>
            <person name="Zhou M."/>
            <person name="Andersen M.R."/>
            <person name="Archer D.B."/>
            <person name="Baker S.E."/>
            <person name="Benoit I."/>
            <person name="Brakhage A.A."/>
            <person name="Braus G.H."/>
            <person name="Fischer R."/>
            <person name="Frisvad J.C."/>
            <person name="Goldman G.H."/>
            <person name="Houbraken J."/>
            <person name="Oakley B."/>
            <person name="Pocsi I."/>
            <person name="Scazzocchio C."/>
            <person name="Seiboth B."/>
            <person name="vanKuyk P.A."/>
            <person name="Wortman J."/>
            <person name="Dyer P.S."/>
            <person name="Grigoriev I.V."/>
        </authorList>
    </citation>
    <scope>NUCLEOTIDE SEQUENCE [LARGE SCALE GENOMIC DNA]</scope>
    <source>
        <strain evidence="2">CBS 516.65</strain>
    </source>
</reference>
<dbReference type="RefSeq" id="XP_022406220.1">
    <property type="nucleotide sequence ID" value="XM_022548610.1"/>
</dbReference>
<dbReference type="GeneID" id="34464870"/>
<dbReference type="EMBL" id="KV878888">
    <property type="protein sequence ID" value="OJJ89558.1"/>
    <property type="molecule type" value="Genomic_DNA"/>
</dbReference>
<protein>
    <submittedName>
        <fullName evidence="1">Uncharacterized protein</fullName>
    </submittedName>
</protein>
<evidence type="ECO:0000313" key="2">
    <source>
        <dbReference type="Proteomes" id="UP000184300"/>
    </source>
</evidence>
<dbReference type="OrthoDB" id="2935237at2759"/>
<dbReference type="Proteomes" id="UP000184300">
    <property type="component" value="Unassembled WGS sequence"/>
</dbReference>
<dbReference type="VEuPathDB" id="FungiDB:ASPGLDRAFT_63031"/>
<sequence>MIFYRNGVDEMFLRRIFDARTNITAVTQWKSLDLEKLGQICIDSHDASQDQQKTQIIAQFDLKITLTTHNRNLHEDLRSAYRPHTYTVRLEKGMRCMPRAAYESMAASMYSQSYAYRLVFDKSPCPLRFGRTDTEEAPESLFLALAEWREILQLLYRQVLTKDLSM</sequence>
<keyword evidence="2" id="KW-1185">Reference proteome</keyword>
<gene>
    <name evidence="1" type="ORF">ASPGLDRAFT_63031</name>
</gene>
<organism evidence="1 2">
    <name type="scientific">Aspergillus glaucus CBS 516.65</name>
    <dbReference type="NCBI Taxonomy" id="1160497"/>
    <lineage>
        <taxon>Eukaryota</taxon>
        <taxon>Fungi</taxon>
        <taxon>Dikarya</taxon>
        <taxon>Ascomycota</taxon>
        <taxon>Pezizomycotina</taxon>
        <taxon>Eurotiomycetes</taxon>
        <taxon>Eurotiomycetidae</taxon>
        <taxon>Eurotiales</taxon>
        <taxon>Aspergillaceae</taxon>
        <taxon>Aspergillus</taxon>
        <taxon>Aspergillus subgen. Aspergillus</taxon>
    </lineage>
</organism>
<proteinExistence type="predicted"/>
<dbReference type="AlphaFoldDB" id="A0A1L9W061"/>
<evidence type="ECO:0000313" key="1">
    <source>
        <dbReference type="EMBL" id="OJJ89558.1"/>
    </source>
</evidence>
<accession>A0A1L9W061</accession>